<reference evidence="1 2" key="1">
    <citation type="journal article" date="2011" name="Biochem. Biophys. Res. Commun.">
        <title>Increased number of Arginine-based salt bridges contributes to the thermotolerance of thermotolerant acetic acid bacteria, Acetobacter tropicalis SKU1100.</title>
        <authorList>
            <person name="Matsutani M."/>
            <person name="Hirakawa H."/>
            <person name="Nishikura M."/>
            <person name="Soemphol W."/>
            <person name="Ali I.A.I."/>
            <person name="Yakushi T."/>
            <person name="Matsushita K."/>
        </authorList>
    </citation>
    <scope>NUCLEOTIDE SEQUENCE [LARGE SCALE GENOMIC DNA]</scope>
    <source>
        <strain evidence="1 2">NBRC 101654</strain>
    </source>
</reference>
<dbReference type="Proteomes" id="UP000004319">
    <property type="component" value="Unassembled WGS sequence"/>
</dbReference>
<evidence type="ECO:0000313" key="2">
    <source>
        <dbReference type="Proteomes" id="UP000004319"/>
    </source>
</evidence>
<dbReference type="AlphaFoldDB" id="F7VBH4"/>
<organism evidence="1 2">
    <name type="scientific">Acetobacter tropicalis NBRC 101654</name>
    <dbReference type="NCBI Taxonomy" id="749388"/>
    <lineage>
        <taxon>Bacteria</taxon>
        <taxon>Pseudomonadati</taxon>
        <taxon>Pseudomonadota</taxon>
        <taxon>Alphaproteobacteria</taxon>
        <taxon>Acetobacterales</taxon>
        <taxon>Acetobacteraceae</taxon>
        <taxon>Acetobacter</taxon>
    </lineage>
</organism>
<dbReference type="EMBL" id="BABS01000013">
    <property type="protein sequence ID" value="GAA07714.1"/>
    <property type="molecule type" value="Genomic_DNA"/>
</dbReference>
<evidence type="ECO:0000313" key="1">
    <source>
        <dbReference type="EMBL" id="GAA07714.1"/>
    </source>
</evidence>
<name>F7VBH4_9PROT</name>
<sequence>MATFYEGKRKRARGYFKFFYAFVSALSASLPSSPFGGMVRLHIGVKKACL</sequence>
<protein>
    <submittedName>
        <fullName evidence="1">Uncharacterized protein</fullName>
    </submittedName>
</protein>
<proteinExistence type="predicted"/>
<comment type="caution">
    <text evidence="1">The sequence shown here is derived from an EMBL/GenBank/DDBJ whole genome shotgun (WGS) entry which is preliminary data.</text>
</comment>
<gene>
    <name evidence="1" type="ORF">ATPR_0718</name>
</gene>
<accession>F7VBH4</accession>